<accession>A0ABW4A7M5</accession>
<protein>
    <submittedName>
        <fullName evidence="1">Uncharacterized protein</fullName>
    </submittedName>
</protein>
<dbReference type="RefSeq" id="WP_317793054.1">
    <property type="nucleotide sequence ID" value="NZ_AP028461.1"/>
</dbReference>
<proteinExistence type="predicted"/>
<name>A0ABW4A7M5_9ACTN</name>
<keyword evidence="2" id="KW-1185">Reference proteome</keyword>
<evidence type="ECO:0000313" key="2">
    <source>
        <dbReference type="Proteomes" id="UP001597183"/>
    </source>
</evidence>
<sequence length="129" mass="14333">MRTVVFKYRETVAWGMRVALTASGSLSDRVSGLSGTVFRVDTATANVGGPALDALHSGFRMMEDAFRRRHGDRGAEIMVHSVDFVVTDFQDEAVTAAVISWVVEEFDLEPVRVAVHYSRPTGRYEFEFG</sequence>
<gene>
    <name evidence="1" type="ORF">ACFQ5G_13135</name>
</gene>
<dbReference type="EMBL" id="JBHTMK010000018">
    <property type="protein sequence ID" value="MFD1366291.1"/>
    <property type="molecule type" value="Genomic_DNA"/>
</dbReference>
<organism evidence="1 2">
    <name type="scientific">Actinoplanes sichuanensis</name>
    <dbReference type="NCBI Taxonomy" id="512349"/>
    <lineage>
        <taxon>Bacteria</taxon>
        <taxon>Bacillati</taxon>
        <taxon>Actinomycetota</taxon>
        <taxon>Actinomycetes</taxon>
        <taxon>Micromonosporales</taxon>
        <taxon>Micromonosporaceae</taxon>
        <taxon>Actinoplanes</taxon>
    </lineage>
</organism>
<dbReference type="Proteomes" id="UP001597183">
    <property type="component" value="Unassembled WGS sequence"/>
</dbReference>
<evidence type="ECO:0000313" key="1">
    <source>
        <dbReference type="EMBL" id="MFD1366291.1"/>
    </source>
</evidence>
<reference evidence="2" key="1">
    <citation type="journal article" date="2019" name="Int. J. Syst. Evol. Microbiol.">
        <title>The Global Catalogue of Microorganisms (GCM) 10K type strain sequencing project: providing services to taxonomists for standard genome sequencing and annotation.</title>
        <authorList>
            <consortium name="The Broad Institute Genomics Platform"/>
            <consortium name="The Broad Institute Genome Sequencing Center for Infectious Disease"/>
            <person name="Wu L."/>
            <person name="Ma J."/>
        </authorList>
    </citation>
    <scope>NUCLEOTIDE SEQUENCE [LARGE SCALE GENOMIC DNA]</scope>
    <source>
        <strain evidence="2">CCM 7526</strain>
    </source>
</reference>
<comment type="caution">
    <text evidence="1">The sequence shown here is derived from an EMBL/GenBank/DDBJ whole genome shotgun (WGS) entry which is preliminary data.</text>
</comment>